<dbReference type="CDD" id="cd06572">
    <property type="entry name" value="Histidinol_dh"/>
    <property type="match status" value="1"/>
</dbReference>
<feature type="binding site" evidence="8">
    <location>
        <position position="430"/>
    </location>
    <ligand>
        <name>substrate</name>
    </ligand>
</feature>
<dbReference type="SUPFAM" id="SSF53720">
    <property type="entry name" value="ALDH-like"/>
    <property type="match status" value="1"/>
</dbReference>
<evidence type="ECO:0000256" key="6">
    <source>
        <dbReference type="PIRSR" id="PIRSR000099-1"/>
    </source>
</evidence>
<feature type="binding site" evidence="9">
    <location>
        <position position="273"/>
    </location>
    <ligand>
        <name>Zn(2+)</name>
        <dbReference type="ChEBI" id="CHEBI:29105"/>
    </ligand>
</feature>
<comment type="similarity">
    <text evidence="1 5 10">Belongs to the histidinol dehydrogenase family.</text>
</comment>
<dbReference type="Proteomes" id="UP000215595">
    <property type="component" value="Unassembled WGS sequence"/>
</dbReference>
<dbReference type="GO" id="GO:0046872">
    <property type="term" value="F:metal ion binding"/>
    <property type="evidence" value="ECO:0007669"/>
    <property type="project" value="UniProtKB-KW"/>
</dbReference>
<dbReference type="GO" id="GO:0000105">
    <property type="term" value="P:L-histidine biosynthetic process"/>
    <property type="evidence" value="ECO:0007669"/>
    <property type="project" value="InterPro"/>
</dbReference>
<keyword evidence="4 5" id="KW-0560">Oxidoreductase</keyword>
<sequence length="440" mass="45938">MTTLDVKRIDWASLDGQGKHDALARPARRSERDVQDVVHGIFEQVGFSGGSAVSQFAEKIDGFKPRRIAITDAAVAEARASLAPADARAIRIAADNVRVFHEATRPEDTAWVETTPGVRSRLVWRPIKAAGIYVPGGTAPLFSSLLMQAIPAQVAGVTERVVVTPPAKDGSVHPAMILAAAEAGLDAIWLLGGAQAIAAMTYGVVLDDGEIPACDKLFGPGNAFVAEAKRYAAALPGGPAVDMPAGPSELMVVVDRDAAPEIAAADLLSQAEHDADAQVILVSTSRANLDYILTEVERQVATLPREAIARASLNEARAILVRDEETACDVINLYGPEHLALQVEEPEAMLPSIRAAGAIFVGRFAAETLGDYAAGPSHVLPTDGGARTLGGITTASFMTSMSVQTVTAEGAAALGPIAARLARLEGLEAHARAADMRSGT</sequence>
<feature type="binding site" evidence="7">
    <location>
        <position position="222"/>
    </location>
    <ligand>
        <name>NAD(+)</name>
        <dbReference type="ChEBI" id="CHEBI:57540"/>
    </ligand>
</feature>
<evidence type="ECO:0000256" key="5">
    <source>
        <dbReference type="PIRNR" id="PIRNR000099"/>
    </source>
</evidence>
<dbReference type="InterPro" id="IPR016161">
    <property type="entry name" value="Ald_DH/histidinol_DH"/>
</dbReference>
<keyword evidence="7" id="KW-0520">NAD</keyword>
<reference evidence="11 12" key="1">
    <citation type="submission" date="2017-03" db="EMBL/GenBank/DDBJ databases">
        <title>Lifting the veil on microbial sulfur biogeochemistry in mining wastewaters.</title>
        <authorList>
            <person name="Kantor R.S."/>
            <person name="Colenbrander Nelson T."/>
            <person name="Marshall S."/>
            <person name="Bennett D."/>
            <person name="Apte S."/>
            <person name="Camacho D."/>
            <person name="Thomas B.C."/>
            <person name="Warren L.A."/>
            <person name="Banfield J.F."/>
        </authorList>
    </citation>
    <scope>NUCLEOTIDE SEQUENCE [LARGE SCALE GENOMIC DNA]</scope>
    <source>
        <strain evidence="11">32-69-9</strain>
    </source>
</reference>
<dbReference type="PRINTS" id="PR00083">
    <property type="entry name" value="HOLDHDRGNASE"/>
</dbReference>
<dbReference type="PANTHER" id="PTHR21256">
    <property type="entry name" value="HISTIDINOL DEHYDROGENASE HDH"/>
    <property type="match status" value="1"/>
</dbReference>
<feature type="binding site" evidence="8">
    <location>
        <position position="270"/>
    </location>
    <ligand>
        <name>substrate</name>
    </ligand>
</feature>
<organism evidence="11 12">
    <name type="scientific">Brevundimonas subvibrioides</name>
    <dbReference type="NCBI Taxonomy" id="74313"/>
    <lineage>
        <taxon>Bacteria</taxon>
        <taxon>Pseudomonadati</taxon>
        <taxon>Pseudomonadota</taxon>
        <taxon>Alphaproteobacteria</taxon>
        <taxon>Caulobacterales</taxon>
        <taxon>Caulobacteraceae</taxon>
        <taxon>Brevundimonas</taxon>
    </lineage>
</organism>
<feature type="binding site" evidence="8">
    <location>
        <position position="248"/>
    </location>
    <ligand>
        <name>substrate</name>
    </ligand>
</feature>
<feature type="active site" description="Proton acceptor" evidence="6">
    <location>
        <position position="337"/>
    </location>
</feature>
<evidence type="ECO:0000256" key="4">
    <source>
        <dbReference type="ARBA" id="ARBA00023002"/>
    </source>
</evidence>
<dbReference type="NCBIfam" id="TIGR00069">
    <property type="entry name" value="hisD"/>
    <property type="match status" value="1"/>
</dbReference>
<evidence type="ECO:0000256" key="7">
    <source>
        <dbReference type="PIRSR" id="PIRSR000099-2"/>
    </source>
</evidence>
<proteinExistence type="inferred from homology"/>
<evidence type="ECO:0000313" key="11">
    <source>
        <dbReference type="EMBL" id="OYX31781.1"/>
    </source>
</evidence>
<dbReference type="InterPro" id="IPR012131">
    <property type="entry name" value="Hstdl_DH"/>
</dbReference>
<feature type="binding site" evidence="8">
    <location>
        <position position="425"/>
    </location>
    <ligand>
        <name>substrate</name>
    </ligand>
</feature>
<dbReference type="EMBL" id="NCEB01000028">
    <property type="protein sequence ID" value="OYX31781.1"/>
    <property type="molecule type" value="Genomic_DNA"/>
</dbReference>
<feature type="binding site" evidence="7">
    <location>
        <position position="195"/>
    </location>
    <ligand>
        <name>NAD(+)</name>
        <dbReference type="ChEBI" id="CHEBI:57540"/>
    </ligand>
</feature>
<dbReference type="AlphaFoldDB" id="A0A258FGY7"/>
<evidence type="ECO:0000256" key="8">
    <source>
        <dbReference type="PIRSR" id="PIRSR000099-3"/>
    </source>
</evidence>
<accession>A0A258FGY7</accession>
<feature type="binding site" evidence="8">
    <location>
        <position position="273"/>
    </location>
    <ligand>
        <name>substrate</name>
    </ligand>
</feature>
<dbReference type="GO" id="GO:0004399">
    <property type="term" value="F:histidinol dehydrogenase activity"/>
    <property type="evidence" value="ECO:0007669"/>
    <property type="project" value="InterPro"/>
</dbReference>
<feature type="binding site" evidence="9">
    <location>
        <position position="270"/>
    </location>
    <ligand>
        <name>Zn(2+)</name>
        <dbReference type="ChEBI" id="CHEBI:29105"/>
    </ligand>
</feature>
<gene>
    <name evidence="11" type="ORF">B7Z01_12055</name>
</gene>
<evidence type="ECO:0000256" key="9">
    <source>
        <dbReference type="PIRSR" id="PIRSR000099-4"/>
    </source>
</evidence>
<dbReference type="Gene3D" id="3.40.50.1980">
    <property type="entry name" value="Nitrogenase molybdenum iron protein domain"/>
    <property type="match status" value="2"/>
</dbReference>
<feature type="binding site" evidence="9">
    <location>
        <position position="430"/>
    </location>
    <ligand>
        <name>Zn(2+)</name>
        <dbReference type="ChEBI" id="CHEBI:29105"/>
    </ligand>
</feature>
<name>A0A258FGY7_9CAUL</name>
<dbReference type="Pfam" id="PF00815">
    <property type="entry name" value="Histidinol_dh"/>
    <property type="match status" value="1"/>
</dbReference>
<keyword evidence="3 9" id="KW-0862">Zinc</keyword>
<evidence type="ECO:0000256" key="1">
    <source>
        <dbReference type="ARBA" id="ARBA00010178"/>
    </source>
</evidence>
<evidence type="ECO:0000313" key="12">
    <source>
        <dbReference type="Proteomes" id="UP000215595"/>
    </source>
</evidence>
<feature type="binding site" evidence="7">
    <location>
        <position position="133"/>
    </location>
    <ligand>
        <name>NAD(+)</name>
        <dbReference type="ChEBI" id="CHEBI:57540"/>
    </ligand>
</feature>
<feature type="binding site" evidence="8">
    <location>
        <position position="338"/>
    </location>
    <ligand>
        <name>substrate</name>
    </ligand>
</feature>
<dbReference type="PIRSF" id="PIRSF000099">
    <property type="entry name" value="Histidinol_dh"/>
    <property type="match status" value="1"/>
</dbReference>
<evidence type="ECO:0000256" key="10">
    <source>
        <dbReference type="RuleBase" id="RU004175"/>
    </source>
</evidence>
<dbReference type="InterPro" id="IPR022695">
    <property type="entry name" value="Histidinol_DH_monofunct"/>
</dbReference>
<comment type="cofactor">
    <cofactor evidence="9">
        <name>Zn(2+)</name>
        <dbReference type="ChEBI" id="CHEBI:29105"/>
    </cofactor>
    <text evidence="9">Binds 1 zinc ion per subunit.</text>
</comment>
<feature type="binding site" evidence="9">
    <location>
        <position position="371"/>
    </location>
    <ligand>
        <name>Zn(2+)</name>
        <dbReference type="ChEBI" id="CHEBI:29105"/>
    </ligand>
</feature>
<feature type="active site" description="Proton acceptor" evidence="6">
    <location>
        <position position="338"/>
    </location>
</feature>
<dbReference type="GO" id="GO:0005829">
    <property type="term" value="C:cytosol"/>
    <property type="evidence" value="ECO:0007669"/>
    <property type="project" value="TreeGrafter"/>
</dbReference>
<keyword evidence="2 9" id="KW-0479">Metal-binding</keyword>
<feature type="binding site" evidence="8">
    <location>
        <position position="371"/>
    </location>
    <ligand>
        <name>substrate</name>
    </ligand>
</feature>
<protein>
    <submittedName>
        <fullName evidence="11">Histidinol dehydrogenase</fullName>
    </submittedName>
</protein>
<evidence type="ECO:0000256" key="2">
    <source>
        <dbReference type="ARBA" id="ARBA00022723"/>
    </source>
</evidence>
<dbReference type="Gene3D" id="1.20.5.1300">
    <property type="match status" value="1"/>
</dbReference>
<comment type="caution">
    <text evidence="11">The sequence shown here is derived from an EMBL/GenBank/DDBJ whole genome shotgun (WGS) entry which is preliminary data.</text>
</comment>
<dbReference type="PANTHER" id="PTHR21256:SF2">
    <property type="entry name" value="HISTIDINE BIOSYNTHESIS TRIFUNCTIONAL PROTEIN"/>
    <property type="match status" value="1"/>
</dbReference>
<dbReference type="GO" id="GO:0051287">
    <property type="term" value="F:NAD binding"/>
    <property type="evidence" value="ECO:0007669"/>
    <property type="project" value="InterPro"/>
</dbReference>
<dbReference type="FunFam" id="3.40.50.1980:FF:000001">
    <property type="entry name" value="Histidinol dehydrogenase"/>
    <property type="match status" value="1"/>
</dbReference>
<evidence type="ECO:0000256" key="3">
    <source>
        <dbReference type="ARBA" id="ARBA00022833"/>
    </source>
</evidence>